<reference evidence="2" key="3">
    <citation type="submission" date="2015-04" db="UniProtKB">
        <authorList>
            <consortium name="EnsemblPlants"/>
        </authorList>
    </citation>
    <scope>IDENTIFICATION</scope>
</reference>
<protein>
    <submittedName>
        <fullName evidence="2">Uncharacterized protein</fullName>
    </submittedName>
</protein>
<organism evidence="2 3">
    <name type="scientific">Leersia perrieri</name>
    <dbReference type="NCBI Taxonomy" id="77586"/>
    <lineage>
        <taxon>Eukaryota</taxon>
        <taxon>Viridiplantae</taxon>
        <taxon>Streptophyta</taxon>
        <taxon>Embryophyta</taxon>
        <taxon>Tracheophyta</taxon>
        <taxon>Spermatophyta</taxon>
        <taxon>Magnoliopsida</taxon>
        <taxon>Liliopsida</taxon>
        <taxon>Poales</taxon>
        <taxon>Poaceae</taxon>
        <taxon>BOP clade</taxon>
        <taxon>Oryzoideae</taxon>
        <taxon>Oryzeae</taxon>
        <taxon>Oryzinae</taxon>
        <taxon>Leersia</taxon>
    </lineage>
</organism>
<evidence type="ECO:0000256" key="1">
    <source>
        <dbReference type="SAM" id="MobiDB-lite"/>
    </source>
</evidence>
<name>A0A0D9XVJ1_9ORYZ</name>
<reference evidence="2 3" key="1">
    <citation type="submission" date="2012-08" db="EMBL/GenBank/DDBJ databases">
        <title>Oryza genome evolution.</title>
        <authorList>
            <person name="Wing R.A."/>
        </authorList>
    </citation>
    <scope>NUCLEOTIDE SEQUENCE</scope>
</reference>
<sequence length="81" mass="9047">MEVEVLAEATKDQWGGGLPAGDQRGGDAETNSESVMIWYPRSEPLVLLAVKNNDLEKIQLQPKLLRCFSLDGEKDFKINRS</sequence>
<keyword evidence="3" id="KW-1185">Reference proteome</keyword>
<dbReference type="Proteomes" id="UP000032180">
    <property type="component" value="Chromosome 11"/>
</dbReference>
<accession>A0A0D9XVJ1</accession>
<evidence type="ECO:0000313" key="3">
    <source>
        <dbReference type="Proteomes" id="UP000032180"/>
    </source>
</evidence>
<evidence type="ECO:0000313" key="2">
    <source>
        <dbReference type="EnsemblPlants" id="LPERR11G19790.1"/>
    </source>
</evidence>
<dbReference type="AlphaFoldDB" id="A0A0D9XVJ1"/>
<proteinExistence type="predicted"/>
<dbReference type="Gramene" id="LPERR11G19790.1">
    <property type="protein sequence ID" value="LPERR11G19790.1"/>
    <property type="gene ID" value="LPERR11G19790"/>
</dbReference>
<dbReference type="EnsemblPlants" id="LPERR11G19790.1">
    <property type="protein sequence ID" value="LPERR11G19790.1"/>
    <property type="gene ID" value="LPERR11G19790"/>
</dbReference>
<feature type="region of interest" description="Disordered" evidence="1">
    <location>
        <begin position="1"/>
        <end position="31"/>
    </location>
</feature>
<dbReference type="HOGENOM" id="CLU_2577305_0_0_1"/>
<reference evidence="3" key="2">
    <citation type="submission" date="2013-12" db="EMBL/GenBank/DDBJ databases">
        <authorList>
            <person name="Yu Y."/>
            <person name="Lee S."/>
            <person name="de Baynast K."/>
            <person name="Wissotski M."/>
            <person name="Liu L."/>
            <person name="Talag J."/>
            <person name="Goicoechea J."/>
            <person name="Angelova A."/>
            <person name="Jetty R."/>
            <person name="Kudrna D."/>
            <person name="Golser W."/>
            <person name="Rivera L."/>
            <person name="Zhang J."/>
            <person name="Wing R."/>
        </authorList>
    </citation>
    <scope>NUCLEOTIDE SEQUENCE</scope>
</reference>